<evidence type="ECO:0000259" key="3">
    <source>
        <dbReference type="Pfam" id="PF13439"/>
    </source>
</evidence>
<feature type="domain" description="Glycosyltransferase subfamily 4-like N-terminal" evidence="3">
    <location>
        <begin position="16"/>
        <end position="173"/>
    </location>
</feature>
<dbReference type="RefSeq" id="WP_210759011.1">
    <property type="nucleotide sequence ID" value="NZ_CP060139.1"/>
</dbReference>
<dbReference type="KEGG" id="chyd:H4K34_01180"/>
<dbReference type="Gene3D" id="3.40.50.2000">
    <property type="entry name" value="Glycogen Phosphorylase B"/>
    <property type="match status" value="2"/>
</dbReference>
<keyword evidence="1 4" id="KW-0808">Transferase</keyword>
<dbReference type="EMBL" id="CP060139">
    <property type="protein sequence ID" value="QNR24484.1"/>
    <property type="molecule type" value="Genomic_DNA"/>
</dbReference>
<dbReference type="PANTHER" id="PTHR46401:SF2">
    <property type="entry name" value="GLYCOSYLTRANSFERASE WBBK-RELATED"/>
    <property type="match status" value="1"/>
</dbReference>
<dbReference type="GO" id="GO:0016757">
    <property type="term" value="F:glycosyltransferase activity"/>
    <property type="evidence" value="ECO:0007669"/>
    <property type="project" value="InterPro"/>
</dbReference>
<dbReference type="CDD" id="cd03809">
    <property type="entry name" value="GT4_MtfB-like"/>
    <property type="match status" value="1"/>
</dbReference>
<feature type="domain" description="Glycosyl transferase family 1" evidence="2">
    <location>
        <begin position="196"/>
        <end position="344"/>
    </location>
</feature>
<evidence type="ECO:0000313" key="5">
    <source>
        <dbReference type="Proteomes" id="UP000516305"/>
    </source>
</evidence>
<dbReference type="AlphaFoldDB" id="A0A7H0VFI6"/>
<accession>A0A7H0VFI6</accession>
<dbReference type="PANTHER" id="PTHR46401">
    <property type="entry name" value="GLYCOSYLTRANSFERASE WBBK-RELATED"/>
    <property type="match status" value="1"/>
</dbReference>
<dbReference type="Pfam" id="PF13439">
    <property type="entry name" value="Glyco_transf_4"/>
    <property type="match status" value="1"/>
</dbReference>
<keyword evidence="5" id="KW-1185">Reference proteome</keyword>
<gene>
    <name evidence="4" type="ORF">H4K34_01180</name>
</gene>
<reference evidence="4 5" key="1">
    <citation type="submission" date="2020-08" db="EMBL/GenBank/DDBJ databases">
        <title>Croceimicrobium hydrocarbonivorans gen. nov., sp. nov., a novel marine bacterium isolated from a bacterial consortium that degrades polyethylene terephthalate.</title>
        <authorList>
            <person name="Liu R."/>
        </authorList>
    </citation>
    <scope>NUCLEOTIDE SEQUENCE [LARGE SCALE GENOMIC DNA]</scope>
    <source>
        <strain evidence="4 5">A20-9</strain>
    </source>
</reference>
<dbReference type="InterPro" id="IPR001296">
    <property type="entry name" value="Glyco_trans_1"/>
</dbReference>
<name>A0A7H0VFI6_9FLAO</name>
<protein>
    <submittedName>
        <fullName evidence="4">Glycosyltransferase family 4 protein</fullName>
    </submittedName>
</protein>
<evidence type="ECO:0000313" key="4">
    <source>
        <dbReference type="EMBL" id="QNR24484.1"/>
    </source>
</evidence>
<dbReference type="Proteomes" id="UP000516305">
    <property type="component" value="Chromosome"/>
</dbReference>
<evidence type="ECO:0000256" key="1">
    <source>
        <dbReference type="ARBA" id="ARBA00022679"/>
    </source>
</evidence>
<organism evidence="4 5">
    <name type="scientific">Croceimicrobium hydrocarbonivorans</name>
    <dbReference type="NCBI Taxonomy" id="2761580"/>
    <lineage>
        <taxon>Bacteria</taxon>
        <taxon>Pseudomonadati</taxon>
        <taxon>Bacteroidota</taxon>
        <taxon>Flavobacteriia</taxon>
        <taxon>Flavobacteriales</taxon>
        <taxon>Owenweeksiaceae</taxon>
        <taxon>Croceimicrobium</taxon>
    </lineage>
</organism>
<dbReference type="SUPFAM" id="SSF53756">
    <property type="entry name" value="UDP-Glycosyltransferase/glycogen phosphorylase"/>
    <property type="match status" value="1"/>
</dbReference>
<evidence type="ECO:0000259" key="2">
    <source>
        <dbReference type="Pfam" id="PF00534"/>
    </source>
</evidence>
<dbReference type="GO" id="GO:0009103">
    <property type="term" value="P:lipopolysaccharide biosynthetic process"/>
    <property type="evidence" value="ECO:0007669"/>
    <property type="project" value="TreeGrafter"/>
</dbReference>
<proteinExistence type="predicted"/>
<sequence>MIIGYEAKRIYHNHSGLGNYGRNLIRALAADYPDSEFRLYNPWPGSVSFPAPSNVVEQLPALKSKLYAQLWRRRFISKQAQREGVEIFHGLSAELPQGLSRLGIKSIVSIHDLIFLRYPELYKAIDRKIYKRKALAACQRADLVVAISHQTREDLIKLLGISPSKIKVIGQGCAPEFWEDHQDLGEALIKRETLPERFGLFVGTLEPRKNPVALAQACLAENIPLVLVGRPKKYWADFYNSLSAEEKKLIRPIKVGPNAELAGLYQKATFMAYPSNFEGFGIPLVEAMACNTALISSANSALKEVAGPGTLLVKENSPEQLGAAIRKFWEDENLRQKSIKQNRNFVAQFKDQVIARQWMDTYRELAGHD</sequence>
<dbReference type="InterPro" id="IPR028098">
    <property type="entry name" value="Glyco_trans_4-like_N"/>
</dbReference>
<dbReference type="Pfam" id="PF00534">
    <property type="entry name" value="Glycos_transf_1"/>
    <property type="match status" value="1"/>
</dbReference>